<keyword evidence="2" id="KW-1185">Reference proteome</keyword>
<dbReference type="InterPro" id="IPR011856">
    <property type="entry name" value="tRNA_endonuc-like_dom_sf"/>
</dbReference>
<organism evidence="1 2">
    <name type="scientific">Crassaminicella thermophila</name>
    <dbReference type="NCBI Taxonomy" id="2599308"/>
    <lineage>
        <taxon>Bacteria</taxon>
        <taxon>Bacillati</taxon>
        <taxon>Bacillota</taxon>
        <taxon>Clostridia</taxon>
        <taxon>Eubacteriales</taxon>
        <taxon>Clostridiaceae</taxon>
        <taxon>Crassaminicella</taxon>
    </lineage>
</organism>
<dbReference type="Proteomes" id="UP000324646">
    <property type="component" value="Chromosome"/>
</dbReference>
<dbReference type="Gene3D" id="3.40.1350.10">
    <property type="match status" value="1"/>
</dbReference>
<evidence type="ECO:0008006" key="3">
    <source>
        <dbReference type="Google" id="ProtNLM"/>
    </source>
</evidence>
<name>A0A5C0SGQ6_CRATE</name>
<protein>
    <recommendedName>
        <fullName evidence="3">RAMA domain-containing protein</fullName>
    </recommendedName>
</protein>
<accession>A0A5C0SGQ6</accession>
<dbReference type="EMBL" id="CP042243">
    <property type="protein sequence ID" value="QEK13683.1"/>
    <property type="molecule type" value="Genomic_DNA"/>
</dbReference>
<reference evidence="1 2" key="1">
    <citation type="submission" date="2019-07" db="EMBL/GenBank/DDBJ databases">
        <title>Complete genome of Crassaminicella thermophila SY095.</title>
        <authorList>
            <person name="Li X."/>
        </authorList>
    </citation>
    <scope>NUCLEOTIDE SEQUENCE [LARGE SCALE GENOMIC DNA]</scope>
    <source>
        <strain evidence="1 2">SY095</strain>
    </source>
</reference>
<proteinExistence type="predicted"/>
<evidence type="ECO:0000313" key="1">
    <source>
        <dbReference type="EMBL" id="QEK13683.1"/>
    </source>
</evidence>
<dbReference type="GO" id="GO:0003676">
    <property type="term" value="F:nucleic acid binding"/>
    <property type="evidence" value="ECO:0007669"/>
    <property type="project" value="InterPro"/>
</dbReference>
<evidence type="ECO:0000313" key="2">
    <source>
        <dbReference type="Proteomes" id="UP000324646"/>
    </source>
</evidence>
<dbReference type="AlphaFoldDB" id="A0A5C0SGQ6"/>
<dbReference type="OrthoDB" id="570199at2"/>
<gene>
    <name evidence="1" type="ORF">FQB35_12850</name>
</gene>
<dbReference type="KEGG" id="crs:FQB35_12850"/>
<sequence>MLIPVNINSSIEVNNLDIEILQFKDLGIKEEHIEDFLRKNIEIIIDDETLLVIGRQVRNIEKGRSDLTAIDKDGNLVLIEIKRDLDDIKIRKEPFEFQAIRYAASYAKIKNVDEAVEKIFVPYILKYNDEFELGELTPEEKGKRILNEFLEKNNALKTFNKKQRIILVASGFDAQTLSAVAWLIENGVDINCIEIVPVKIGEQMLLQSNQILPLQKLDDYYVEIEDKNTTTSGQSKITRKYLPRMNKLFEWGIIKAGDMVEIKNYPNSEAKVIDIQKVEYKDEVMSFNQWGEKVTEWSSVNIYEWTILKGSNKTLHELRMEKMEELQNDKLD</sequence>